<proteinExistence type="predicted"/>
<sequence length="82" mass="9529">MSDSSNKNYNKFFGSTNPFSKTDSEFIENHLNFAFGDIFLYLKIDDKTIIMFWLGCLIASGGLREYKRVVNVALKTAYRQMR</sequence>
<dbReference type="AlphaFoldDB" id="A0A5L4XH30"/>
<dbReference type="Proteomes" id="UP000535509">
    <property type="component" value="Unassembled WGS sequence"/>
</dbReference>
<name>A0A5L4XH30_CAMFE</name>
<comment type="caution">
    <text evidence="1">The sequence shown here is derived from an EMBL/GenBank/DDBJ whole genome shotgun (WGS) entry which is preliminary data.</text>
</comment>
<gene>
    <name evidence="1" type="ORF">CX802_02770</name>
</gene>
<dbReference type="GeneID" id="61065601"/>
<accession>A0A5L4XH30</accession>
<protein>
    <submittedName>
        <fullName evidence="1">Uncharacterized protein</fullName>
    </submittedName>
</protein>
<dbReference type="EMBL" id="AABTCC010000005">
    <property type="protein sequence ID" value="EAI8858770.1"/>
    <property type="molecule type" value="Genomic_DNA"/>
</dbReference>
<dbReference type="SUPFAM" id="SSF69118">
    <property type="entry name" value="AhpD-like"/>
    <property type="match status" value="1"/>
</dbReference>
<evidence type="ECO:0000313" key="2">
    <source>
        <dbReference type="Proteomes" id="UP000535509"/>
    </source>
</evidence>
<keyword evidence="2" id="KW-1185">Reference proteome</keyword>
<dbReference type="RefSeq" id="WP_024305300.1">
    <property type="nucleotide sequence ID" value="NZ_AACCWR020000028.1"/>
</dbReference>
<dbReference type="InterPro" id="IPR029032">
    <property type="entry name" value="AhpD-like"/>
</dbReference>
<reference evidence="1 2" key="1">
    <citation type="submission" date="2018-06" db="EMBL/GenBank/DDBJ databases">
        <authorList>
            <consortium name="PulseNet: The National Subtyping Network for Foodborne Disease Surveillance"/>
            <person name="Tarr C.L."/>
            <person name="Trees E."/>
            <person name="Katz L.S."/>
            <person name="Carleton-Romer H.A."/>
            <person name="Stroika S."/>
            <person name="Kucerova Z."/>
            <person name="Roache K.F."/>
            <person name="Sabol A.L."/>
            <person name="Besser J."/>
            <person name="Gerner-Smidt P."/>
        </authorList>
    </citation>
    <scope>NUCLEOTIDE SEQUENCE [LARGE SCALE GENOMIC DNA]</scope>
    <source>
        <strain evidence="1 2">PNUSAC001503</strain>
    </source>
</reference>
<organism evidence="1 2">
    <name type="scientific">Campylobacter fetus</name>
    <dbReference type="NCBI Taxonomy" id="196"/>
    <lineage>
        <taxon>Bacteria</taxon>
        <taxon>Pseudomonadati</taxon>
        <taxon>Campylobacterota</taxon>
        <taxon>Epsilonproteobacteria</taxon>
        <taxon>Campylobacterales</taxon>
        <taxon>Campylobacteraceae</taxon>
        <taxon>Campylobacter</taxon>
    </lineage>
</organism>
<evidence type="ECO:0000313" key="1">
    <source>
        <dbReference type="EMBL" id="EAI8858770.1"/>
    </source>
</evidence>